<evidence type="ECO:0000313" key="2">
    <source>
        <dbReference type="EMBL" id="KIL99567.1"/>
    </source>
</evidence>
<sequence>MVDDWPTVNLIVNRTAFIAVDGFANSYWPGEDTKLCRDLVGGGWTIHYAPSIKVFHHRRATLGKHLRQVGSYGYHRGLFAKRYPETSRKLIFFIPSAFALFVAIGLILSQFSETIRLLYIAGLSVYGLALIKVWFDVRKHEGGVVALLSLPYVVITHLWYGTRFIVGLFARNYSPSLGR</sequence>
<reference evidence="2 3" key="1">
    <citation type="submission" date="2015-01" db="EMBL/GenBank/DDBJ databases">
        <title>Genome Sequence of Magnetospirillum magnetotacticum Strain MS-1.</title>
        <authorList>
            <person name="Marinov G.K."/>
            <person name="Smalley M.D."/>
            <person name="DeSalvo G."/>
        </authorList>
    </citation>
    <scope>NUCLEOTIDE SEQUENCE [LARGE SCALE GENOMIC DNA]</scope>
    <source>
        <strain evidence="2 3">MS-1</strain>
    </source>
</reference>
<organism evidence="2 3">
    <name type="scientific">Paramagnetospirillum magnetotacticum MS-1</name>
    <dbReference type="NCBI Taxonomy" id="272627"/>
    <lineage>
        <taxon>Bacteria</taxon>
        <taxon>Pseudomonadati</taxon>
        <taxon>Pseudomonadota</taxon>
        <taxon>Alphaproteobacteria</taxon>
        <taxon>Rhodospirillales</taxon>
        <taxon>Magnetospirillaceae</taxon>
        <taxon>Paramagnetospirillum</taxon>
    </lineage>
</organism>
<name>A0A0C2UDJ4_PARME</name>
<dbReference type="GO" id="GO:0016740">
    <property type="term" value="F:transferase activity"/>
    <property type="evidence" value="ECO:0007669"/>
    <property type="project" value="UniProtKB-KW"/>
</dbReference>
<comment type="caution">
    <text evidence="2">The sequence shown here is derived from an EMBL/GenBank/DDBJ whole genome shotgun (WGS) entry which is preliminary data.</text>
</comment>
<feature type="transmembrane region" description="Helical" evidence="1">
    <location>
        <begin position="90"/>
        <end position="111"/>
    </location>
</feature>
<keyword evidence="2" id="KW-0808">Transferase</keyword>
<keyword evidence="3" id="KW-1185">Reference proteome</keyword>
<proteinExistence type="predicted"/>
<dbReference type="STRING" id="272627.CCC_04083"/>
<dbReference type="AlphaFoldDB" id="A0A0C2UDJ4"/>
<dbReference type="Proteomes" id="UP000031971">
    <property type="component" value="Unassembled WGS sequence"/>
</dbReference>
<protein>
    <submittedName>
        <fullName evidence="2">Mycofactocin system glycosyltransferase</fullName>
    </submittedName>
</protein>
<dbReference type="Gene3D" id="3.90.550.10">
    <property type="entry name" value="Spore Coat Polysaccharide Biosynthesis Protein SpsA, Chain A"/>
    <property type="match status" value="1"/>
</dbReference>
<accession>A0A0C2UDJ4</accession>
<dbReference type="EMBL" id="JXSL01000023">
    <property type="protein sequence ID" value="KIL99567.1"/>
    <property type="molecule type" value="Genomic_DNA"/>
</dbReference>
<evidence type="ECO:0000256" key="1">
    <source>
        <dbReference type="SAM" id="Phobius"/>
    </source>
</evidence>
<keyword evidence="1" id="KW-0472">Membrane</keyword>
<dbReference type="SUPFAM" id="SSF53448">
    <property type="entry name" value="Nucleotide-diphospho-sugar transferases"/>
    <property type="match status" value="1"/>
</dbReference>
<evidence type="ECO:0000313" key="3">
    <source>
        <dbReference type="Proteomes" id="UP000031971"/>
    </source>
</evidence>
<feature type="transmembrane region" description="Helical" evidence="1">
    <location>
        <begin position="117"/>
        <end position="135"/>
    </location>
</feature>
<gene>
    <name evidence="2" type="ORF">CCC_04083</name>
</gene>
<feature type="transmembrane region" description="Helical" evidence="1">
    <location>
        <begin position="142"/>
        <end position="160"/>
    </location>
</feature>
<keyword evidence="1" id="KW-1133">Transmembrane helix</keyword>
<dbReference type="InterPro" id="IPR029044">
    <property type="entry name" value="Nucleotide-diphossugar_trans"/>
</dbReference>
<keyword evidence="1" id="KW-0812">Transmembrane</keyword>